<comment type="caution">
    <text evidence="4">The sequence shown here is derived from an EMBL/GenBank/DDBJ whole genome shotgun (WGS) entry which is preliminary data.</text>
</comment>
<proteinExistence type="inferred from homology"/>
<comment type="function">
    <text evidence="2">Antitoxin component of a type II toxin-antitoxin (TA) system.</text>
</comment>
<keyword evidence="5" id="KW-1185">Reference proteome</keyword>
<evidence type="ECO:0000256" key="3">
    <source>
        <dbReference type="SAM" id="MobiDB-lite"/>
    </source>
</evidence>
<dbReference type="InterPro" id="IPR036165">
    <property type="entry name" value="YefM-like_sf"/>
</dbReference>
<evidence type="ECO:0000256" key="1">
    <source>
        <dbReference type="ARBA" id="ARBA00009981"/>
    </source>
</evidence>
<accession>A0A0R2DBS0</accession>
<sequence>MIFVDTYTPTNARKNLYGLIKAVNLQKKPVVIEPANGNDKEAAVLVSKQDWDSIQETIYLENVGVMDKVRDREKGSADDFEDIDDVDWDSL</sequence>
<dbReference type="AlphaFoldDB" id="A0A0R2DBS0"/>
<evidence type="ECO:0000256" key="2">
    <source>
        <dbReference type="RuleBase" id="RU362080"/>
    </source>
</evidence>
<dbReference type="EMBL" id="AYZH01000021">
    <property type="protein sequence ID" value="KRN01480.1"/>
    <property type="molecule type" value="Genomic_DNA"/>
</dbReference>
<dbReference type="SUPFAM" id="SSF143120">
    <property type="entry name" value="YefM-like"/>
    <property type="match status" value="1"/>
</dbReference>
<feature type="region of interest" description="Disordered" evidence="3">
    <location>
        <begin position="71"/>
        <end position="91"/>
    </location>
</feature>
<dbReference type="InterPro" id="IPR006442">
    <property type="entry name" value="Antitoxin_Phd/YefM"/>
</dbReference>
<dbReference type="Gene3D" id="3.40.1620.10">
    <property type="entry name" value="YefM-like domain"/>
    <property type="match status" value="1"/>
</dbReference>
<dbReference type="STRING" id="1423803.FD13_GL001006"/>
<name>A0A0R2DBS0_9LACO</name>
<dbReference type="Proteomes" id="UP000051589">
    <property type="component" value="Unassembled WGS sequence"/>
</dbReference>
<feature type="compositionally biased region" description="Acidic residues" evidence="3">
    <location>
        <begin position="78"/>
        <end position="91"/>
    </location>
</feature>
<dbReference type="NCBIfam" id="TIGR01552">
    <property type="entry name" value="phd_fam"/>
    <property type="match status" value="1"/>
</dbReference>
<comment type="similarity">
    <text evidence="1 2">Belongs to the phD/YefM antitoxin family.</text>
</comment>
<reference evidence="4 5" key="1">
    <citation type="journal article" date="2015" name="Genome Announc.">
        <title>Expanding the biotechnology potential of lactobacilli through comparative genomics of 213 strains and associated genera.</title>
        <authorList>
            <person name="Sun Z."/>
            <person name="Harris H.M."/>
            <person name="McCann A."/>
            <person name="Guo C."/>
            <person name="Argimon S."/>
            <person name="Zhang W."/>
            <person name="Yang X."/>
            <person name="Jeffery I.B."/>
            <person name="Cooney J.C."/>
            <person name="Kagawa T.F."/>
            <person name="Liu W."/>
            <person name="Song Y."/>
            <person name="Salvetti E."/>
            <person name="Wrobel A."/>
            <person name="Rasinkangas P."/>
            <person name="Parkhill J."/>
            <person name="Rea M.C."/>
            <person name="O'Sullivan O."/>
            <person name="Ritari J."/>
            <person name="Douillard F.P."/>
            <person name="Paul Ross R."/>
            <person name="Yang R."/>
            <person name="Briner A.E."/>
            <person name="Felis G.E."/>
            <person name="de Vos W.M."/>
            <person name="Barrangou R."/>
            <person name="Klaenhammer T.R."/>
            <person name="Caufield P.W."/>
            <person name="Cui Y."/>
            <person name="Zhang H."/>
            <person name="O'Toole P.W."/>
        </authorList>
    </citation>
    <scope>NUCLEOTIDE SEQUENCE [LARGE SCALE GENOMIC DNA]</scope>
    <source>
        <strain evidence="4 5">DSM 21775</strain>
    </source>
</reference>
<gene>
    <name evidence="4" type="ORF">FD13_GL001006</name>
</gene>
<evidence type="ECO:0000313" key="4">
    <source>
        <dbReference type="EMBL" id="KRN01480.1"/>
    </source>
</evidence>
<protein>
    <recommendedName>
        <fullName evidence="2">Antitoxin</fullName>
    </recommendedName>
</protein>
<dbReference type="Pfam" id="PF02604">
    <property type="entry name" value="PhdYeFM_antitox"/>
    <property type="match status" value="1"/>
</dbReference>
<organism evidence="4 5">
    <name type="scientific">Levilactobacillus senmaizukei DSM 21775 = NBRC 103853</name>
    <dbReference type="NCBI Taxonomy" id="1423803"/>
    <lineage>
        <taxon>Bacteria</taxon>
        <taxon>Bacillati</taxon>
        <taxon>Bacillota</taxon>
        <taxon>Bacilli</taxon>
        <taxon>Lactobacillales</taxon>
        <taxon>Lactobacillaceae</taxon>
        <taxon>Levilactobacillus</taxon>
    </lineage>
</organism>
<dbReference type="PATRIC" id="fig|1423803.3.peg.1006"/>
<evidence type="ECO:0000313" key="5">
    <source>
        <dbReference type="Proteomes" id="UP000051589"/>
    </source>
</evidence>